<name>A0ABV2IAZ2_9HYPH</name>
<dbReference type="InterPro" id="IPR016155">
    <property type="entry name" value="Mopterin_synth/thiamin_S_b"/>
</dbReference>
<dbReference type="InterPro" id="IPR012675">
    <property type="entry name" value="Beta-grasp_dom_sf"/>
</dbReference>
<evidence type="ECO:0000313" key="1">
    <source>
        <dbReference type="EMBL" id="MET3600080.1"/>
    </source>
</evidence>
<dbReference type="CDD" id="cd00754">
    <property type="entry name" value="Ubl_MoaD"/>
    <property type="match status" value="1"/>
</dbReference>
<comment type="caution">
    <text evidence="1">The sequence shown here is derived from an EMBL/GenBank/DDBJ whole genome shotgun (WGS) entry which is preliminary data.</text>
</comment>
<dbReference type="InterPro" id="IPR003749">
    <property type="entry name" value="ThiS/MoaD-like"/>
</dbReference>
<dbReference type="NCBIfam" id="TIGR01682">
    <property type="entry name" value="moaD"/>
    <property type="match status" value="1"/>
</dbReference>
<reference evidence="1 2" key="1">
    <citation type="submission" date="2024-06" db="EMBL/GenBank/DDBJ databases">
        <title>Genomic Encyclopedia of Type Strains, Phase IV (KMG-IV): sequencing the most valuable type-strain genomes for metagenomic binning, comparative biology and taxonomic classification.</title>
        <authorList>
            <person name="Goeker M."/>
        </authorList>
    </citation>
    <scope>NUCLEOTIDE SEQUENCE [LARGE SCALE GENOMIC DNA]</scope>
    <source>
        <strain evidence="1 2">DSM 28102</strain>
    </source>
</reference>
<sequence>MTKLVYFAWVRERIGVTEEEIALPEDVNDVSALLAFLKTRGDGYEIALQQPEVIRVALDRVHAEHDAPLAGTREIALFPPMTGG</sequence>
<dbReference type="Gene3D" id="3.10.20.30">
    <property type="match status" value="1"/>
</dbReference>
<gene>
    <name evidence="1" type="ORF">ABID12_002020</name>
</gene>
<dbReference type="SUPFAM" id="SSF54285">
    <property type="entry name" value="MoaD/ThiS"/>
    <property type="match status" value="1"/>
</dbReference>
<organism evidence="1 2">
    <name type="scientific">Martelella mangrovi</name>
    <dbReference type="NCBI Taxonomy" id="1397477"/>
    <lineage>
        <taxon>Bacteria</taxon>
        <taxon>Pseudomonadati</taxon>
        <taxon>Pseudomonadota</taxon>
        <taxon>Alphaproteobacteria</taxon>
        <taxon>Hyphomicrobiales</taxon>
        <taxon>Aurantimonadaceae</taxon>
        <taxon>Martelella</taxon>
    </lineage>
</organism>
<protein>
    <submittedName>
        <fullName evidence="1">Molybdopterin synthase sulfur carrier subunit</fullName>
    </submittedName>
</protein>
<evidence type="ECO:0000313" key="2">
    <source>
        <dbReference type="Proteomes" id="UP001549164"/>
    </source>
</evidence>
<dbReference type="Proteomes" id="UP001549164">
    <property type="component" value="Unassembled WGS sequence"/>
</dbReference>
<accession>A0ABV2IAZ2</accession>
<dbReference type="Pfam" id="PF02597">
    <property type="entry name" value="ThiS"/>
    <property type="match status" value="1"/>
</dbReference>
<keyword evidence="2" id="KW-1185">Reference proteome</keyword>
<proteinExistence type="predicted"/>
<dbReference type="EMBL" id="JBEPLY010000005">
    <property type="protein sequence ID" value="MET3600080.1"/>
    <property type="molecule type" value="Genomic_DNA"/>
</dbReference>
<dbReference type="RefSeq" id="WP_354434097.1">
    <property type="nucleotide sequence ID" value="NZ_JBEPLY010000005.1"/>
</dbReference>